<dbReference type="InterPro" id="IPR036770">
    <property type="entry name" value="Ankyrin_rpt-contain_sf"/>
</dbReference>
<protein>
    <submittedName>
        <fullName evidence="3">Uncharacterized protein</fullName>
    </submittedName>
</protein>
<evidence type="ECO:0000313" key="4">
    <source>
        <dbReference type="Proteomes" id="UP001627154"/>
    </source>
</evidence>
<keyword evidence="1" id="KW-0677">Repeat</keyword>
<evidence type="ECO:0000313" key="3">
    <source>
        <dbReference type="EMBL" id="KAL3405500.1"/>
    </source>
</evidence>
<dbReference type="EMBL" id="JBJJXI010000020">
    <property type="protein sequence ID" value="KAL3405500.1"/>
    <property type="molecule type" value="Genomic_DNA"/>
</dbReference>
<keyword evidence="4" id="KW-1185">Reference proteome</keyword>
<comment type="caution">
    <text evidence="3">The sequence shown here is derived from an EMBL/GenBank/DDBJ whole genome shotgun (WGS) entry which is preliminary data.</text>
</comment>
<dbReference type="SMART" id="SM00248">
    <property type="entry name" value="ANK"/>
    <property type="match status" value="3"/>
</dbReference>
<accession>A0ABD2XK41</accession>
<dbReference type="PANTHER" id="PTHR24198">
    <property type="entry name" value="ANKYRIN REPEAT AND PROTEIN KINASE DOMAIN-CONTAINING PROTEIN"/>
    <property type="match status" value="1"/>
</dbReference>
<dbReference type="PANTHER" id="PTHR24198:SF165">
    <property type="entry name" value="ANKYRIN REPEAT-CONTAINING PROTEIN-RELATED"/>
    <property type="match status" value="1"/>
</dbReference>
<dbReference type="AlphaFoldDB" id="A0ABD2XK41"/>
<dbReference type="SUPFAM" id="SSF48403">
    <property type="entry name" value="Ankyrin repeat"/>
    <property type="match status" value="1"/>
</dbReference>
<reference evidence="3 4" key="1">
    <citation type="journal article" date="2024" name="bioRxiv">
        <title>A reference genome for Trichogramma kaykai: A tiny desert-dwelling parasitoid wasp with competing sex-ratio distorters.</title>
        <authorList>
            <person name="Culotta J."/>
            <person name="Lindsey A.R."/>
        </authorList>
    </citation>
    <scope>NUCLEOTIDE SEQUENCE [LARGE SCALE GENOMIC DNA]</scope>
    <source>
        <strain evidence="3 4">KSX58</strain>
    </source>
</reference>
<proteinExistence type="predicted"/>
<dbReference type="Pfam" id="PF12796">
    <property type="entry name" value="Ank_2"/>
    <property type="match status" value="1"/>
</dbReference>
<dbReference type="Proteomes" id="UP001627154">
    <property type="component" value="Unassembled WGS sequence"/>
</dbReference>
<sequence length="328" mass="38029">MSTPNDEPSENNGEGEPEIDETIFNHCIASYQQQCNDELEEERTKIREMWSKGLVDIIHEVYNKFKDWQGPPPTLSENYDDEIKDKMLMEAILNRYGCQTYEQRLWLVKYLIHTGYKDVPKVDNDGRPMLHRSTPLLEAAKQEESDLVRELFKIYDRNYTDDSGLTHFHAACWHGCVDAVQQFLELGEDPNHVWPKSGDSPLHMALFKRHKDVAKCLLRKAEIIRACKVSCLSEPALLRRGRSRRRARFIRRQKSNSRATTLDSLRPIYRMHAISSRIPAYFSSPSSSSSSYIAACFTVQIDVVNHLLAFFFFVVEVPLRELLLLCID</sequence>
<organism evidence="3 4">
    <name type="scientific">Trichogramma kaykai</name>
    <dbReference type="NCBI Taxonomy" id="54128"/>
    <lineage>
        <taxon>Eukaryota</taxon>
        <taxon>Metazoa</taxon>
        <taxon>Ecdysozoa</taxon>
        <taxon>Arthropoda</taxon>
        <taxon>Hexapoda</taxon>
        <taxon>Insecta</taxon>
        <taxon>Pterygota</taxon>
        <taxon>Neoptera</taxon>
        <taxon>Endopterygota</taxon>
        <taxon>Hymenoptera</taxon>
        <taxon>Apocrita</taxon>
        <taxon>Proctotrupomorpha</taxon>
        <taxon>Chalcidoidea</taxon>
        <taxon>Trichogrammatidae</taxon>
        <taxon>Trichogramma</taxon>
    </lineage>
</organism>
<keyword evidence="2" id="KW-0040">ANK repeat</keyword>
<dbReference type="Gene3D" id="1.25.40.20">
    <property type="entry name" value="Ankyrin repeat-containing domain"/>
    <property type="match status" value="1"/>
</dbReference>
<evidence type="ECO:0000256" key="1">
    <source>
        <dbReference type="ARBA" id="ARBA00022737"/>
    </source>
</evidence>
<evidence type="ECO:0000256" key="2">
    <source>
        <dbReference type="ARBA" id="ARBA00023043"/>
    </source>
</evidence>
<name>A0ABD2XK41_9HYME</name>
<gene>
    <name evidence="3" type="ORF">TKK_001891</name>
</gene>
<dbReference type="InterPro" id="IPR002110">
    <property type="entry name" value="Ankyrin_rpt"/>
</dbReference>